<sequence length="150" mass="15789">MLVANVASLRVVPQRFWTTASHSTTGQGAETHNAWALALLAGTSGVSGCNNFVLSCGVSSCIRGISVKLQRRGSGQGETKISDFKTAINAPPSIVEMPHTAGVDRVADNFARYGYAKVVDLQPNQPVVAAIHSHVSVHFSTVLSVSRESA</sequence>
<organism evidence="1 2">
    <name type="scientific">Anopheles culicifacies</name>
    <dbReference type="NCBI Taxonomy" id="139723"/>
    <lineage>
        <taxon>Eukaryota</taxon>
        <taxon>Metazoa</taxon>
        <taxon>Ecdysozoa</taxon>
        <taxon>Arthropoda</taxon>
        <taxon>Hexapoda</taxon>
        <taxon>Insecta</taxon>
        <taxon>Pterygota</taxon>
        <taxon>Neoptera</taxon>
        <taxon>Endopterygota</taxon>
        <taxon>Diptera</taxon>
        <taxon>Nematocera</taxon>
        <taxon>Culicoidea</taxon>
        <taxon>Culicidae</taxon>
        <taxon>Anophelinae</taxon>
        <taxon>Anopheles</taxon>
        <taxon>culicifacies species complex</taxon>
    </lineage>
</organism>
<dbReference type="VEuPathDB" id="VectorBase:ACUA000044"/>
<dbReference type="AlphaFoldDB" id="A0A182LRC1"/>
<proteinExistence type="predicted"/>
<evidence type="ECO:0000313" key="1">
    <source>
        <dbReference type="EnsemblMetazoa" id="ACUA000044-PA"/>
    </source>
</evidence>
<protein>
    <submittedName>
        <fullName evidence="1">Uncharacterized protein</fullName>
    </submittedName>
</protein>
<dbReference type="EMBL" id="AXCM01004424">
    <property type="status" value="NOT_ANNOTATED_CDS"/>
    <property type="molecule type" value="Genomic_DNA"/>
</dbReference>
<name>A0A182LRC1_9DIPT</name>
<dbReference type="Proteomes" id="UP000075883">
    <property type="component" value="Unassembled WGS sequence"/>
</dbReference>
<reference evidence="1" key="2">
    <citation type="submission" date="2020-05" db="UniProtKB">
        <authorList>
            <consortium name="EnsemblMetazoa"/>
        </authorList>
    </citation>
    <scope>IDENTIFICATION</scope>
    <source>
        <strain evidence="1">A-37</strain>
    </source>
</reference>
<evidence type="ECO:0000313" key="2">
    <source>
        <dbReference type="Proteomes" id="UP000075883"/>
    </source>
</evidence>
<reference evidence="2" key="1">
    <citation type="submission" date="2013-09" db="EMBL/GenBank/DDBJ databases">
        <title>The Genome Sequence of Anopheles culicifacies species A.</title>
        <authorList>
            <consortium name="The Broad Institute Genomics Platform"/>
            <person name="Neafsey D.E."/>
            <person name="Besansky N."/>
            <person name="Howell P."/>
            <person name="Walton C."/>
            <person name="Young S.K."/>
            <person name="Zeng Q."/>
            <person name="Gargeya S."/>
            <person name="Fitzgerald M."/>
            <person name="Haas B."/>
            <person name="Abouelleil A."/>
            <person name="Allen A.W."/>
            <person name="Alvarado L."/>
            <person name="Arachchi H.M."/>
            <person name="Berlin A.M."/>
            <person name="Chapman S.B."/>
            <person name="Gainer-Dewar J."/>
            <person name="Goldberg J."/>
            <person name="Griggs A."/>
            <person name="Gujja S."/>
            <person name="Hansen M."/>
            <person name="Howarth C."/>
            <person name="Imamovic A."/>
            <person name="Ireland A."/>
            <person name="Larimer J."/>
            <person name="McCowan C."/>
            <person name="Murphy C."/>
            <person name="Pearson M."/>
            <person name="Poon T.W."/>
            <person name="Priest M."/>
            <person name="Roberts A."/>
            <person name="Saif S."/>
            <person name="Shea T."/>
            <person name="Sisk P."/>
            <person name="Sykes S."/>
            <person name="Wortman J."/>
            <person name="Nusbaum C."/>
            <person name="Birren B."/>
        </authorList>
    </citation>
    <scope>NUCLEOTIDE SEQUENCE [LARGE SCALE GENOMIC DNA]</scope>
    <source>
        <strain evidence="2">A-37</strain>
    </source>
</reference>
<accession>A0A182LRC1</accession>
<keyword evidence="2" id="KW-1185">Reference proteome</keyword>
<dbReference type="EnsemblMetazoa" id="ACUA000044-RA">
    <property type="protein sequence ID" value="ACUA000044-PA"/>
    <property type="gene ID" value="ACUA000044"/>
</dbReference>